<dbReference type="PROSITE" id="PS51257">
    <property type="entry name" value="PROKAR_LIPOPROTEIN"/>
    <property type="match status" value="1"/>
</dbReference>
<evidence type="ECO:0000313" key="4">
    <source>
        <dbReference type="EMBL" id="CAB5065425.1"/>
    </source>
</evidence>
<dbReference type="EMBL" id="CAEZXX010000004">
    <property type="protein sequence ID" value="CAB4693178.1"/>
    <property type="molecule type" value="Genomic_DNA"/>
</dbReference>
<organism evidence="1">
    <name type="scientific">freshwater metagenome</name>
    <dbReference type="NCBI Taxonomy" id="449393"/>
    <lineage>
        <taxon>unclassified sequences</taxon>
        <taxon>metagenomes</taxon>
        <taxon>ecological metagenomes</taxon>
    </lineage>
</organism>
<evidence type="ECO:0000313" key="1">
    <source>
        <dbReference type="EMBL" id="CAB4693178.1"/>
    </source>
</evidence>
<dbReference type="EMBL" id="CAFBLR010000161">
    <property type="protein sequence ID" value="CAB4882074.1"/>
    <property type="molecule type" value="Genomic_DNA"/>
</dbReference>
<dbReference type="EMBL" id="CAFBQP010000061">
    <property type="protein sequence ID" value="CAB5065425.1"/>
    <property type="molecule type" value="Genomic_DNA"/>
</dbReference>
<protein>
    <submittedName>
        <fullName evidence="1">Unannotated protein</fullName>
    </submittedName>
</protein>
<dbReference type="AlphaFoldDB" id="A0A6J6P9H0"/>
<sequence length="141" mass="14788">MRIRARRIAVLAAIAAGTLALQACGETTIVAVTTTSTTVVNATTTLPAGTAAQLVVKLRDTAFLLSPAMIDGRGKQVMEELDRLWDAIKAQLPRTTFVESAGHQIDLMRVGVERKRAADVDKAALHLDAIADAGLAGLQGA</sequence>
<gene>
    <name evidence="1" type="ORF">UFOPK2602_00137</name>
    <name evidence="2" type="ORF">UFOPK2806_00182</name>
    <name evidence="3" type="ORF">UFOPK3417_01467</name>
    <name evidence="4" type="ORF">UFOPK4306_01585</name>
</gene>
<accession>A0A6J6P9H0</accession>
<evidence type="ECO:0000313" key="2">
    <source>
        <dbReference type="EMBL" id="CAB4738047.1"/>
    </source>
</evidence>
<name>A0A6J6P9H0_9ZZZZ</name>
<proteinExistence type="predicted"/>
<evidence type="ECO:0000313" key="3">
    <source>
        <dbReference type="EMBL" id="CAB4882074.1"/>
    </source>
</evidence>
<reference evidence="1" key="1">
    <citation type="submission" date="2020-05" db="EMBL/GenBank/DDBJ databases">
        <authorList>
            <person name="Chiriac C."/>
            <person name="Salcher M."/>
            <person name="Ghai R."/>
            <person name="Kavagutti S V."/>
        </authorList>
    </citation>
    <scope>NUCLEOTIDE SEQUENCE</scope>
</reference>
<dbReference type="EMBL" id="CAEZYY010000001">
    <property type="protein sequence ID" value="CAB4738047.1"/>
    <property type="molecule type" value="Genomic_DNA"/>
</dbReference>